<evidence type="ECO:0000256" key="2">
    <source>
        <dbReference type="ARBA" id="ARBA00023015"/>
    </source>
</evidence>
<dbReference type="SUPFAM" id="SSF53850">
    <property type="entry name" value="Periplasmic binding protein-like II"/>
    <property type="match status" value="1"/>
</dbReference>
<evidence type="ECO:0000313" key="7">
    <source>
        <dbReference type="Proteomes" id="UP001597295"/>
    </source>
</evidence>
<gene>
    <name evidence="6" type="ORF">ACFSM5_18070</name>
</gene>
<dbReference type="RefSeq" id="WP_379877951.1">
    <property type="nucleotide sequence ID" value="NZ_JBHUIP010000014.1"/>
</dbReference>
<dbReference type="EMBL" id="JBHUIP010000014">
    <property type="protein sequence ID" value="MFD2264818.1"/>
    <property type="molecule type" value="Genomic_DNA"/>
</dbReference>
<evidence type="ECO:0000256" key="4">
    <source>
        <dbReference type="ARBA" id="ARBA00023163"/>
    </source>
</evidence>
<keyword evidence="3" id="KW-0238">DNA-binding</keyword>
<comment type="similarity">
    <text evidence="1">Belongs to the LysR transcriptional regulatory family.</text>
</comment>
<evidence type="ECO:0000256" key="3">
    <source>
        <dbReference type="ARBA" id="ARBA00023125"/>
    </source>
</evidence>
<keyword evidence="2" id="KW-0805">Transcription regulation</keyword>
<comment type="caution">
    <text evidence="6">The sequence shown here is derived from an EMBL/GenBank/DDBJ whole genome shotgun (WGS) entry which is preliminary data.</text>
</comment>
<dbReference type="PANTHER" id="PTHR30537">
    <property type="entry name" value="HTH-TYPE TRANSCRIPTIONAL REGULATOR"/>
    <property type="match status" value="1"/>
</dbReference>
<keyword evidence="7" id="KW-1185">Reference proteome</keyword>
<dbReference type="PRINTS" id="PR00039">
    <property type="entry name" value="HTHLYSR"/>
</dbReference>
<dbReference type="InterPro" id="IPR000847">
    <property type="entry name" value="LysR_HTH_N"/>
</dbReference>
<reference evidence="7" key="1">
    <citation type="journal article" date="2019" name="Int. J. Syst. Evol. Microbiol.">
        <title>The Global Catalogue of Microorganisms (GCM) 10K type strain sequencing project: providing services to taxonomists for standard genome sequencing and annotation.</title>
        <authorList>
            <consortium name="The Broad Institute Genomics Platform"/>
            <consortium name="The Broad Institute Genome Sequencing Center for Infectious Disease"/>
            <person name="Wu L."/>
            <person name="Ma J."/>
        </authorList>
    </citation>
    <scope>NUCLEOTIDE SEQUENCE [LARGE SCALE GENOMIC DNA]</scope>
    <source>
        <strain evidence="7">CGMCC 1.19062</strain>
    </source>
</reference>
<proteinExistence type="inferred from homology"/>
<dbReference type="CDD" id="cd08422">
    <property type="entry name" value="PBP2_CrgA_like"/>
    <property type="match status" value="1"/>
</dbReference>
<sequence>MDNLAGMQVFVAVVDAKSFTAAAERLRVSKAAVSKQVARLEDHLGARLLNRTTRQISLTEVGQAFYDRARRILAEAQEAVEAVGRLQGEPRGQLRVNAPMNFGILYIAPLAAAFARRFPLVNLDVDFDDRYVDLVEEGYDVAIRIGQLQDSRLIAKRLAPVRRLLVASPTYLAKHGRPTSISDLANHACLTYSLQRSGDAWPFVMSDGRIRTIAVPARVRANNSHTLRASVLEDLGITLLPIFAVAEDLATGAMEEIQLDGVPTSIAVHAVYPHSRLLSTKVRLFIEELAAAFADPAPWEGSGR</sequence>
<dbReference type="Pfam" id="PF03466">
    <property type="entry name" value="LysR_substrate"/>
    <property type="match status" value="1"/>
</dbReference>
<dbReference type="InterPro" id="IPR005119">
    <property type="entry name" value="LysR_subst-bd"/>
</dbReference>
<evidence type="ECO:0000259" key="5">
    <source>
        <dbReference type="PROSITE" id="PS50931"/>
    </source>
</evidence>
<evidence type="ECO:0000256" key="1">
    <source>
        <dbReference type="ARBA" id="ARBA00009437"/>
    </source>
</evidence>
<dbReference type="PANTHER" id="PTHR30537:SF5">
    <property type="entry name" value="HTH-TYPE TRANSCRIPTIONAL ACTIVATOR TTDR-RELATED"/>
    <property type="match status" value="1"/>
</dbReference>
<protein>
    <submittedName>
        <fullName evidence="6">LysR substrate-binding domain-containing protein</fullName>
    </submittedName>
</protein>
<feature type="domain" description="HTH lysR-type" evidence="5">
    <location>
        <begin position="1"/>
        <end position="59"/>
    </location>
</feature>
<dbReference type="Gene3D" id="3.40.190.290">
    <property type="match status" value="1"/>
</dbReference>
<dbReference type="Gene3D" id="1.10.10.10">
    <property type="entry name" value="Winged helix-like DNA-binding domain superfamily/Winged helix DNA-binding domain"/>
    <property type="match status" value="1"/>
</dbReference>
<dbReference type="SUPFAM" id="SSF46785">
    <property type="entry name" value="Winged helix' DNA-binding domain"/>
    <property type="match status" value="1"/>
</dbReference>
<dbReference type="PROSITE" id="PS50931">
    <property type="entry name" value="HTH_LYSR"/>
    <property type="match status" value="1"/>
</dbReference>
<dbReference type="InterPro" id="IPR036390">
    <property type="entry name" value="WH_DNA-bd_sf"/>
</dbReference>
<name>A0ABW5DUK8_9PROT</name>
<keyword evidence="4" id="KW-0804">Transcription</keyword>
<evidence type="ECO:0000313" key="6">
    <source>
        <dbReference type="EMBL" id="MFD2264818.1"/>
    </source>
</evidence>
<organism evidence="6 7">
    <name type="scientific">Lacibacterium aquatile</name>
    <dbReference type="NCBI Taxonomy" id="1168082"/>
    <lineage>
        <taxon>Bacteria</taxon>
        <taxon>Pseudomonadati</taxon>
        <taxon>Pseudomonadota</taxon>
        <taxon>Alphaproteobacteria</taxon>
        <taxon>Rhodospirillales</taxon>
        <taxon>Rhodospirillaceae</taxon>
    </lineage>
</organism>
<dbReference type="Pfam" id="PF00126">
    <property type="entry name" value="HTH_1"/>
    <property type="match status" value="1"/>
</dbReference>
<dbReference type="InterPro" id="IPR058163">
    <property type="entry name" value="LysR-type_TF_proteobact-type"/>
</dbReference>
<dbReference type="InterPro" id="IPR036388">
    <property type="entry name" value="WH-like_DNA-bd_sf"/>
</dbReference>
<accession>A0ABW5DUK8</accession>
<dbReference type="Proteomes" id="UP001597295">
    <property type="component" value="Unassembled WGS sequence"/>
</dbReference>